<feature type="domain" description="Phosphatidate phosphatase APP1 catalytic" evidence="1">
    <location>
        <begin position="161"/>
        <end position="209"/>
    </location>
</feature>
<accession>A0A6J4U573</accession>
<dbReference type="InterPro" id="IPR019236">
    <property type="entry name" value="APP1_cat"/>
</dbReference>
<dbReference type="PANTHER" id="PTHR28208">
    <property type="entry name" value="PHOSPHATIDATE PHOSPHATASE APP1"/>
    <property type="match status" value="1"/>
</dbReference>
<organism evidence="2">
    <name type="scientific">uncultured Thermomicrobiales bacterium</name>
    <dbReference type="NCBI Taxonomy" id="1645740"/>
    <lineage>
        <taxon>Bacteria</taxon>
        <taxon>Pseudomonadati</taxon>
        <taxon>Thermomicrobiota</taxon>
        <taxon>Thermomicrobia</taxon>
        <taxon>Thermomicrobiales</taxon>
        <taxon>environmental samples</taxon>
    </lineage>
</organism>
<protein>
    <recommendedName>
        <fullName evidence="1">Phosphatidate phosphatase APP1 catalytic domain-containing protein</fullName>
    </recommendedName>
</protein>
<dbReference type="InterPro" id="IPR052935">
    <property type="entry name" value="Mg2+_PAP"/>
</dbReference>
<name>A0A6J4U573_9BACT</name>
<dbReference type="EMBL" id="CADCWM010000006">
    <property type="protein sequence ID" value="CAA9541038.1"/>
    <property type="molecule type" value="Genomic_DNA"/>
</dbReference>
<dbReference type="AlphaFoldDB" id="A0A6J4U573"/>
<evidence type="ECO:0000313" key="2">
    <source>
        <dbReference type="EMBL" id="CAA9541038.1"/>
    </source>
</evidence>
<dbReference type="GO" id="GO:0008195">
    <property type="term" value="F:phosphatidate phosphatase activity"/>
    <property type="evidence" value="ECO:0007669"/>
    <property type="project" value="InterPro"/>
</dbReference>
<sequence length="216" mass="23927">MADWRTRMAGALSGIEVRLDAVRLRFLLRRGVLDPVRVVPYRGWGTPGMIHLRGRVVARRQIRRPTANDNAWRNLRDTWRRFLGTEIANARVHARFGDREVGEAVTDEEGFFAFQFAPPVPPPPDQPWHEVALELVAPKIEGQGASGATAQVLVPPPEAEFGVISDIDDTIIRTGATSLLTMARIVLLNNAHTRLPFQGIAAFYGALQLGQDGRGH</sequence>
<dbReference type="Pfam" id="PF09949">
    <property type="entry name" value="APP1_cat"/>
    <property type="match status" value="1"/>
</dbReference>
<gene>
    <name evidence="2" type="ORF">AVDCRST_MAG88-15</name>
</gene>
<feature type="non-terminal residue" evidence="2">
    <location>
        <position position="216"/>
    </location>
</feature>
<evidence type="ECO:0000259" key="1">
    <source>
        <dbReference type="Pfam" id="PF09949"/>
    </source>
</evidence>
<proteinExistence type="predicted"/>
<reference evidence="2" key="1">
    <citation type="submission" date="2020-02" db="EMBL/GenBank/DDBJ databases">
        <authorList>
            <person name="Meier V. D."/>
        </authorList>
    </citation>
    <scope>NUCLEOTIDE SEQUENCE</scope>
    <source>
        <strain evidence="2">AVDCRST_MAG88</strain>
    </source>
</reference>
<dbReference type="PANTHER" id="PTHR28208:SF3">
    <property type="entry name" value="PHOSPHATIDATE PHOSPHATASE APP1"/>
    <property type="match status" value="1"/>
</dbReference>